<keyword evidence="1" id="KW-0472">Membrane</keyword>
<gene>
    <name evidence="2" type="ORF">METZ01_LOCUS408908</name>
</gene>
<feature type="non-terminal residue" evidence="2">
    <location>
        <position position="1"/>
    </location>
</feature>
<evidence type="ECO:0000256" key="1">
    <source>
        <dbReference type="SAM" id="Phobius"/>
    </source>
</evidence>
<name>A0A382WBR3_9ZZZZ</name>
<protein>
    <submittedName>
        <fullName evidence="2">Uncharacterized protein</fullName>
    </submittedName>
</protein>
<accession>A0A382WBR3</accession>
<dbReference type="AlphaFoldDB" id="A0A382WBR3"/>
<keyword evidence="1" id="KW-0812">Transmembrane</keyword>
<proteinExistence type="predicted"/>
<reference evidence="2" key="1">
    <citation type="submission" date="2018-05" db="EMBL/GenBank/DDBJ databases">
        <authorList>
            <person name="Lanie J.A."/>
            <person name="Ng W.-L."/>
            <person name="Kazmierczak K.M."/>
            <person name="Andrzejewski T.M."/>
            <person name="Davidsen T.M."/>
            <person name="Wayne K.J."/>
            <person name="Tettelin H."/>
            <person name="Glass J.I."/>
            <person name="Rusch D."/>
            <person name="Podicherti R."/>
            <person name="Tsui H.-C.T."/>
            <person name="Winkler M.E."/>
        </authorList>
    </citation>
    <scope>NUCLEOTIDE SEQUENCE</scope>
</reference>
<evidence type="ECO:0000313" key="2">
    <source>
        <dbReference type="EMBL" id="SVD56054.1"/>
    </source>
</evidence>
<dbReference type="EMBL" id="UINC01158484">
    <property type="protein sequence ID" value="SVD56054.1"/>
    <property type="molecule type" value="Genomic_DNA"/>
</dbReference>
<organism evidence="2">
    <name type="scientific">marine metagenome</name>
    <dbReference type="NCBI Taxonomy" id="408172"/>
    <lineage>
        <taxon>unclassified sequences</taxon>
        <taxon>metagenomes</taxon>
        <taxon>ecological metagenomes</taxon>
    </lineage>
</organism>
<feature type="non-terminal residue" evidence="2">
    <location>
        <position position="176"/>
    </location>
</feature>
<sequence>MFGTENAMEYLLRPYLSLLILAIVIVSVLYTINRTIPDSSVLLSGTPTPGLIIQHPTATQIAAPTIKPRFEDGLDPNAVIKNSSDDGGMSSIFKDIGDEIERIRGLSLGKLLQPKFMSKHQFTSDVENELGEDIENILNLQNLMEMLDLIPENSNLQDMLRDLYSEQVVGFYDTET</sequence>
<keyword evidence="1" id="KW-1133">Transmembrane helix</keyword>
<feature type="transmembrane region" description="Helical" evidence="1">
    <location>
        <begin position="12"/>
        <end position="32"/>
    </location>
</feature>